<dbReference type="EMBL" id="MFKH01000006">
    <property type="protein sequence ID" value="OGG37613.1"/>
    <property type="molecule type" value="Genomic_DNA"/>
</dbReference>
<keyword evidence="9 14" id="KW-0573">Peptidoglycan synthesis</keyword>
<reference evidence="19 20" key="1">
    <citation type="journal article" date="2016" name="Nat. Commun.">
        <title>Thousands of microbial genomes shed light on interconnected biogeochemical processes in an aquifer system.</title>
        <authorList>
            <person name="Anantharaman K."/>
            <person name="Brown C.T."/>
            <person name="Hug L.A."/>
            <person name="Sharon I."/>
            <person name="Castelle C.J."/>
            <person name="Probst A.J."/>
            <person name="Thomas B.C."/>
            <person name="Singh A."/>
            <person name="Wilkins M.J."/>
            <person name="Karaoz U."/>
            <person name="Brodie E.L."/>
            <person name="Williams K.H."/>
            <person name="Hubbard S.S."/>
            <person name="Banfield J.F."/>
        </authorList>
    </citation>
    <scope>NUCLEOTIDE SEQUENCE [LARGE SCALE GENOMIC DNA]</scope>
</reference>
<comment type="pathway">
    <text evidence="2 14 15">Cell wall biogenesis; peptidoglycan biosynthesis.</text>
</comment>
<evidence type="ECO:0000256" key="4">
    <source>
        <dbReference type="ARBA" id="ARBA00022598"/>
    </source>
</evidence>
<sequence>MTWRGKRITVMGLGLLGRGIHVTKFLAEEGAELIVTDLKTKEELEPSLTQLAGCSNITYVLGEHRLEDFVNRDMVIKAAGVPLDSPFIAEAKKHNIPVEMDASLFARLTEATLVGVTGTRGKSTTTHALYEILQKASEGTARRIYLGGNVRGAATLPLLREAKRGDIVVMELDSWQLQGFGEAGLSPHVAVFVTFMPDHMNYYRGDMEQYFADKSCVFRFQKPGDHFITNKTILEEIEKRRIPIPGILHLLPNTEYLIKSPLLGEHNQMNLAHAREAARALEVPESVIETALQNFKGLPGRLERIADITGVTVYNDTNATTPDATHAALKALGKEKNIILIMGGADKNLDMSPLIKNLGTYCKAVILLPGTGTSRIRPALAAENITLKDVESMREAVTQAFHAAGAGDIVLLSPAFASFGLFKNEYDRGDQFNNAVKMIDIGNQSLSKTRRVHCIGIGGIGLSALARLLHHEGNKVSGSDLNPSLITEALEREGIRVFTGHNAAHVTPDTDTVIYSVAVSDDNPELRRAHELGIAALTYPQALGEVTRRYKTIAIAGTHGKTTTTAMVARIFQKAGLKPTVILGSLFSEEKTNFIHGEGVYFIVEACEYQRSFLNLHPWILVITNIETEHLDYYRDLADIQSAFDELAAQVLPGGRVIREHDYAQDEVPPLRVIGEHNRRNAQAALAAARAAGIAGDTARAALAEFTGTWRRQEYKGKTKHGALVYDDYAHHPTEIKATLAAFRGKFPEERIIAVFQPHLYSRTKQFMNDFAESFGDANKVIIMPIYAAREKNDPGVSGEILAGKIKEGEFYENTEKLRTLLEKEGSGTIIIALGAGDIYKLAESLTHDSA</sequence>
<dbReference type="InterPro" id="IPR005762">
    <property type="entry name" value="MurD"/>
</dbReference>
<keyword evidence="5 14" id="KW-0132">Cell division</keyword>
<dbReference type="GO" id="GO:0005524">
    <property type="term" value="F:ATP binding"/>
    <property type="evidence" value="ECO:0007669"/>
    <property type="project" value="UniProtKB-UniRule"/>
</dbReference>
<dbReference type="HAMAP" id="MF_00046">
    <property type="entry name" value="MurC"/>
    <property type="match status" value="1"/>
</dbReference>
<dbReference type="PANTHER" id="PTHR43445:SF3">
    <property type="entry name" value="UDP-N-ACETYLMURAMATE--L-ALANINE LIGASE"/>
    <property type="match status" value="1"/>
</dbReference>
<proteinExistence type="inferred from homology"/>
<comment type="function">
    <text evidence="14 15">Cell wall formation. Catalyzes the addition of glutamate to the nucleotide precursor UDP-N-acetylmuramoyl-L-alanine (UMA).</text>
</comment>
<dbReference type="InterPro" id="IPR050061">
    <property type="entry name" value="MurCDEF_pg_biosynth"/>
</dbReference>
<evidence type="ECO:0000259" key="16">
    <source>
        <dbReference type="Pfam" id="PF01225"/>
    </source>
</evidence>
<dbReference type="Gene3D" id="3.40.1190.10">
    <property type="entry name" value="Mur-like, catalytic domain"/>
    <property type="match status" value="4"/>
</dbReference>
<dbReference type="SUPFAM" id="SSF53244">
    <property type="entry name" value="MurD-like peptide ligases, peptide-binding domain"/>
    <property type="match status" value="2"/>
</dbReference>
<dbReference type="AlphaFoldDB" id="A0A1F6BL83"/>
<evidence type="ECO:0000256" key="10">
    <source>
        <dbReference type="ARBA" id="ARBA00023306"/>
    </source>
</evidence>
<dbReference type="GO" id="GO:0051301">
    <property type="term" value="P:cell division"/>
    <property type="evidence" value="ECO:0007669"/>
    <property type="project" value="UniProtKB-KW"/>
</dbReference>
<dbReference type="InterPro" id="IPR005758">
    <property type="entry name" value="UDP-N-AcMur_Ala_ligase_MurC"/>
</dbReference>
<feature type="domain" description="Mur ligase central" evidence="18">
    <location>
        <begin position="116"/>
        <end position="231"/>
    </location>
</feature>
<dbReference type="SUPFAM" id="SSF51984">
    <property type="entry name" value="MurCD N-terminal domain"/>
    <property type="match status" value="2"/>
</dbReference>
<accession>A0A1F6BL83</accession>
<dbReference type="NCBIfam" id="TIGR01087">
    <property type="entry name" value="murD"/>
    <property type="match status" value="1"/>
</dbReference>
<dbReference type="GO" id="GO:0008360">
    <property type="term" value="P:regulation of cell shape"/>
    <property type="evidence" value="ECO:0007669"/>
    <property type="project" value="UniProtKB-KW"/>
</dbReference>
<evidence type="ECO:0000256" key="12">
    <source>
        <dbReference type="ARBA" id="ARBA00047833"/>
    </source>
</evidence>
<evidence type="ECO:0000256" key="11">
    <source>
        <dbReference type="ARBA" id="ARBA00023316"/>
    </source>
</evidence>
<dbReference type="GO" id="GO:0005737">
    <property type="term" value="C:cytoplasm"/>
    <property type="evidence" value="ECO:0007669"/>
    <property type="project" value="UniProtKB-SubCell"/>
</dbReference>
<keyword evidence="7 14" id="KW-0067">ATP-binding</keyword>
<evidence type="ECO:0000256" key="14">
    <source>
        <dbReference type="HAMAP-Rule" id="MF_00639"/>
    </source>
</evidence>
<organism evidence="19 20">
    <name type="scientific">Candidatus Jorgensenbacteria bacterium GWA1_54_12</name>
    <dbReference type="NCBI Taxonomy" id="1798468"/>
    <lineage>
        <taxon>Bacteria</taxon>
        <taxon>Candidatus Joergenseniibacteriota</taxon>
    </lineage>
</organism>
<dbReference type="Pfam" id="PF08245">
    <property type="entry name" value="Mur_ligase_M"/>
    <property type="match status" value="2"/>
</dbReference>
<dbReference type="SUPFAM" id="SSF53623">
    <property type="entry name" value="MurD-like peptide ligases, catalytic domain"/>
    <property type="match status" value="2"/>
</dbReference>
<dbReference type="Proteomes" id="UP000176273">
    <property type="component" value="Unassembled WGS sequence"/>
</dbReference>
<evidence type="ECO:0000256" key="3">
    <source>
        <dbReference type="ARBA" id="ARBA00022490"/>
    </source>
</evidence>
<dbReference type="Gene3D" id="3.90.190.20">
    <property type="entry name" value="Mur ligase, C-terminal domain"/>
    <property type="match status" value="2"/>
</dbReference>
<evidence type="ECO:0000259" key="18">
    <source>
        <dbReference type="Pfam" id="PF08245"/>
    </source>
</evidence>
<feature type="binding site" evidence="14">
    <location>
        <begin position="118"/>
        <end position="124"/>
    </location>
    <ligand>
        <name>ATP</name>
        <dbReference type="ChEBI" id="CHEBI:30616"/>
    </ligand>
</feature>
<feature type="domain" description="Mur ligase central" evidence="18">
    <location>
        <begin position="555"/>
        <end position="662"/>
    </location>
</feature>
<comment type="catalytic activity">
    <reaction evidence="12 13">
        <text>UDP-N-acetyl-alpha-D-muramate + L-alanine + ATP = UDP-N-acetyl-alpha-D-muramoyl-L-alanine + ADP + phosphate + H(+)</text>
        <dbReference type="Rhea" id="RHEA:23372"/>
        <dbReference type="ChEBI" id="CHEBI:15378"/>
        <dbReference type="ChEBI" id="CHEBI:30616"/>
        <dbReference type="ChEBI" id="CHEBI:43474"/>
        <dbReference type="ChEBI" id="CHEBI:57972"/>
        <dbReference type="ChEBI" id="CHEBI:70757"/>
        <dbReference type="ChEBI" id="CHEBI:83898"/>
        <dbReference type="ChEBI" id="CHEBI:456216"/>
        <dbReference type="EC" id="6.3.2.8"/>
    </reaction>
</comment>
<dbReference type="HAMAP" id="MF_00639">
    <property type="entry name" value="MurD"/>
    <property type="match status" value="1"/>
</dbReference>
<dbReference type="Pfam" id="PF01225">
    <property type="entry name" value="Mur_ligase"/>
    <property type="match status" value="1"/>
</dbReference>
<comment type="catalytic activity">
    <reaction evidence="14 15">
        <text>UDP-N-acetyl-alpha-D-muramoyl-L-alanine + D-glutamate + ATP = UDP-N-acetyl-alpha-D-muramoyl-L-alanyl-D-glutamate + ADP + phosphate + H(+)</text>
        <dbReference type="Rhea" id="RHEA:16429"/>
        <dbReference type="ChEBI" id="CHEBI:15378"/>
        <dbReference type="ChEBI" id="CHEBI:29986"/>
        <dbReference type="ChEBI" id="CHEBI:30616"/>
        <dbReference type="ChEBI" id="CHEBI:43474"/>
        <dbReference type="ChEBI" id="CHEBI:83898"/>
        <dbReference type="ChEBI" id="CHEBI:83900"/>
        <dbReference type="ChEBI" id="CHEBI:456216"/>
        <dbReference type="EC" id="6.3.2.9"/>
    </reaction>
</comment>
<evidence type="ECO:0000256" key="7">
    <source>
        <dbReference type="ARBA" id="ARBA00022840"/>
    </source>
</evidence>
<dbReference type="InterPro" id="IPR000713">
    <property type="entry name" value="Mur_ligase_N"/>
</dbReference>
<dbReference type="GO" id="GO:0009252">
    <property type="term" value="P:peptidoglycan biosynthetic process"/>
    <property type="evidence" value="ECO:0007669"/>
    <property type="project" value="UniProtKB-UniRule"/>
</dbReference>
<feature type="domain" description="Mur ligase N-terminal catalytic" evidence="16">
    <location>
        <begin position="452"/>
        <end position="550"/>
    </location>
</feature>
<evidence type="ECO:0000313" key="19">
    <source>
        <dbReference type="EMBL" id="OGG37613.1"/>
    </source>
</evidence>
<feature type="domain" description="Mur ligase C-terminal" evidence="17">
    <location>
        <begin position="711"/>
        <end position="837"/>
    </location>
</feature>
<feature type="binding site" evidence="13">
    <location>
        <begin position="557"/>
        <end position="563"/>
    </location>
    <ligand>
        <name>ATP</name>
        <dbReference type="ChEBI" id="CHEBI:30616"/>
    </ligand>
</feature>
<dbReference type="UniPathway" id="UPA00219"/>
<dbReference type="EC" id="6.3.2.8" evidence="13"/>
<comment type="similarity">
    <text evidence="14">Belongs to the MurCDEF family.</text>
</comment>
<dbReference type="GO" id="GO:0071555">
    <property type="term" value="P:cell wall organization"/>
    <property type="evidence" value="ECO:0007669"/>
    <property type="project" value="UniProtKB-KW"/>
</dbReference>
<evidence type="ECO:0000256" key="9">
    <source>
        <dbReference type="ARBA" id="ARBA00022984"/>
    </source>
</evidence>
<evidence type="ECO:0000256" key="13">
    <source>
        <dbReference type="HAMAP-Rule" id="MF_00046"/>
    </source>
</evidence>
<keyword evidence="6 14" id="KW-0547">Nucleotide-binding</keyword>
<evidence type="ECO:0000256" key="8">
    <source>
        <dbReference type="ARBA" id="ARBA00022960"/>
    </source>
</evidence>
<keyword evidence="11 14" id="KW-0961">Cell wall biogenesis/degradation</keyword>
<evidence type="ECO:0000259" key="17">
    <source>
        <dbReference type="Pfam" id="PF02875"/>
    </source>
</evidence>
<evidence type="ECO:0000256" key="2">
    <source>
        <dbReference type="ARBA" id="ARBA00004752"/>
    </source>
</evidence>
<dbReference type="InterPro" id="IPR036565">
    <property type="entry name" value="Mur-like_cat_sf"/>
</dbReference>
<dbReference type="Gene3D" id="3.40.50.720">
    <property type="entry name" value="NAD(P)-binding Rossmann-like Domain"/>
    <property type="match status" value="2"/>
</dbReference>
<dbReference type="PANTHER" id="PTHR43445">
    <property type="entry name" value="UDP-N-ACETYLMURAMATE--L-ALANINE LIGASE-RELATED"/>
    <property type="match status" value="1"/>
</dbReference>
<dbReference type="GO" id="GO:0008763">
    <property type="term" value="F:UDP-N-acetylmuramate-L-alanine ligase activity"/>
    <property type="evidence" value="ECO:0007669"/>
    <property type="project" value="UniProtKB-UniRule"/>
</dbReference>
<dbReference type="Pfam" id="PF21799">
    <property type="entry name" value="MurD-like_N"/>
    <property type="match status" value="1"/>
</dbReference>
<evidence type="ECO:0000256" key="15">
    <source>
        <dbReference type="RuleBase" id="RU003664"/>
    </source>
</evidence>
<evidence type="ECO:0000256" key="1">
    <source>
        <dbReference type="ARBA" id="ARBA00004496"/>
    </source>
</evidence>
<gene>
    <name evidence="13" type="primary">murC</name>
    <name evidence="14" type="synonym">murD</name>
    <name evidence="19" type="ORF">A2110_00505</name>
</gene>
<evidence type="ECO:0000256" key="5">
    <source>
        <dbReference type="ARBA" id="ARBA00022618"/>
    </source>
</evidence>
<evidence type="ECO:0000256" key="6">
    <source>
        <dbReference type="ARBA" id="ARBA00022741"/>
    </source>
</evidence>
<name>A0A1F6BL83_9BACT</name>
<comment type="subcellular location">
    <subcellularLocation>
        <location evidence="1 14 15">Cytoplasm</location>
    </subcellularLocation>
</comment>
<dbReference type="STRING" id="1798468.A2110_00505"/>
<keyword evidence="3 14" id="KW-0963">Cytoplasm</keyword>
<evidence type="ECO:0000313" key="20">
    <source>
        <dbReference type="Proteomes" id="UP000176273"/>
    </source>
</evidence>
<dbReference type="InterPro" id="IPR013221">
    <property type="entry name" value="Mur_ligase_cen"/>
</dbReference>
<keyword evidence="10 14" id="KW-0131">Cell cycle</keyword>
<dbReference type="InterPro" id="IPR004101">
    <property type="entry name" value="Mur_ligase_C"/>
</dbReference>
<dbReference type="Pfam" id="PF02875">
    <property type="entry name" value="Mur_ligase_C"/>
    <property type="match status" value="2"/>
</dbReference>
<feature type="domain" description="Mur ligase C-terminal" evidence="17">
    <location>
        <begin position="300"/>
        <end position="415"/>
    </location>
</feature>
<keyword evidence="8 14" id="KW-0133">Cell shape</keyword>
<dbReference type="InterPro" id="IPR036615">
    <property type="entry name" value="Mur_ligase_C_dom_sf"/>
</dbReference>
<dbReference type="EC" id="6.3.2.9" evidence="14"/>
<comment type="caution">
    <text evidence="19">The sequence shown here is derived from an EMBL/GenBank/DDBJ whole genome shotgun (WGS) entry which is preliminary data.</text>
</comment>
<protein>
    <recommendedName>
        <fullName evidence="13 14">Multifunctional fusion protein</fullName>
    </recommendedName>
    <domain>
        <recommendedName>
            <fullName evidence="14">UDP-N-acetylmuramoylalanine--D-glutamate ligase</fullName>
            <ecNumber evidence="14">6.3.2.9</ecNumber>
        </recommendedName>
        <alternativeName>
            <fullName evidence="14">D-glutamic acid-adding enzyme</fullName>
        </alternativeName>
        <alternativeName>
            <fullName evidence="14">UDP-N-acetylmuramoyl-L-alanyl-D-glutamate synthetase</fullName>
        </alternativeName>
    </domain>
    <domain>
        <recommendedName>
            <fullName evidence="13">UDP-N-acetylmuramate--L-alanine ligase</fullName>
            <ecNumber evidence="13">6.3.2.8</ecNumber>
        </recommendedName>
        <alternativeName>
            <fullName evidence="13">UDP-N-acetylmuramoyl-L-alanine synthetase</fullName>
        </alternativeName>
    </domain>
</protein>
<keyword evidence="4 14" id="KW-0436">Ligase</keyword>
<dbReference type="GO" id="GO:0008764">
    <property type="term" value="F:UDP-N-acetylmuramoylalanine-D-glutamate ligase activity"/>
    <property type="evidence" value="ECO:0007669"/>
    <property type="project" value="UniProtKB-UniRule"/>
</dbReference>